<dbReference type="CTD" id="108697674"/>
<proteinExistence type="predicted"/>
<evidence type="ECO:0000313" key="4">
    <source>
        <dbReference type="RefSeq" id="XP_041427402.1"/>
    </source>
</evidence>
<name>A0A8J1LCZ4_XENLA</name>
<dbReference type="KEGG" id="xla:108697674"/>
<dbReference type="PANTHER" id="PTHR18853">
    <property type="entry name" value="FORKHEAD-ASSOCIATED DOMAIN-CONTAINING PROTEIN 1-RELATED"/>
    <property type="match status" value="1"/>
</dbReference>
<protein>
    <submittedName>
        <fullName evidence="4">Coiled-coil domain-containing protein 27 isoform X1</fullName>
    </submittedName>
</protein>
<feature type="compositionally biased region" description="Basic and acidic residues" evidence="2">
    <location>
        <begin position="148"/>
        <end position="162"/>
    </location>
</feature>
<feature type="region of interest" description="Disordered" evidence="2">
    <location>
        <begin position="1"/>
        <end position="20"/>
    </location>
</feature>
<dbReference type="OrthoDB" id="9949340at2759"/>
<evidence type="ECO:0000313" key="3">
    <source>
        <dbReference type="Proteomes" id="UP000186698"/>
    </source>
</evidence>
<feature type="coiled-coil region" evidence="1">
    <location>
        <begin position="360"/>
        <end position="426"/>
    </location>
</feature>
<evidence type="ECO:0000256" key="1">
    <source>
        <dbReference type="SAM" id="Coils"/>
    </source>
</evidence>
<feature type="region of interest" description="Disordered" evidence="2">
    <location>
        <begin position="143"/>
        <end position="162"/>
    </location>
</feature>
<keyword evidence="3" id="KW-1185">Reference proteome</keyword>
<evidence type="ECO:0000256" key="2">
    <source>
        <dbReference type="SAM" id="MobiDB-lite"/>
    </source>
</evidence>
<dbReference type="AlphaFoldDB" id="A0A8J1LCZ4"/>
<sequence length="603" mass="69997">MWKQETEVQGQEVKESDMTDANPSGQLFLFSSEHPMTIFRLYSKADGRLPMFTYRREKEKDKEWIRERDKYRAVTKAGLKMQSFQDLNWSGRRRPQTAVWKIPKSDRRKEKYSRSAGENGQFIQNEMSSRSSSDSFKFNDFPAFTPTDGRHPGTHSPRDINKSNKSLEVSSVAVHNHNGIPRGPTYLTSVELKTPWYIEMLHEKENNLLKLGSEINRLSAYEVECKRKEEIISILKNEVQQLQNELSHTNPPQDPMAKRYEVRQQHNEVKFLNGHNTTITQEYSIGAEDPDELVPSASSPMENSHSTSLSVCTKDTQQTAMQLTQVDTESLDEKSSEQEHNLESEVGQLVHDCGEEYSSSEDNQELLNRLKEELDSVKNSYEMAKGANMSLQKLLSHQESQLRKALDEKQILQKEAKERNMQLQAMSLKFSSLREERKHEEMMAAISKENYNLRELVTELKSEMSKRNDMITDLKREVQRLQRQCTDFQIQLKKNEEDKNDIQRNSEDLLCSNQQIKVTLECLQSRFERFRTKIIQATYSAPGVKCPHLEMTDNEILEGMQRIITERSDFHQQLKQKGVKVPSLYINENTASKQPASNTRKKL</sequence>
<accession>A0A8J1LCZ4</accession>
<dbReference type="GeneID" id="108697674"/>
<feature type="compositionally biased region" description="Basic and acidic residues" evidence="2">
    <location>
        <begin position="1"/>
        <end position="17"/>
    </location>
</feature>
<reference evidence="4" key="1">
    <citation type="submission" date="2025-08" db="UniProtKB">
        <authorList>
            <consortium name="RefSeq"/>
        </authorList>
    </citation>
    <scope>IDENTIFICATION</scope>
    <source>
        <strain evidence="4">J_2021</strain>
        <tissue evidence="4">Erythrocytes</tissue>
    </source>
</reference>
<feature type="compositionally biased region" description="Polar residues" evidence="2">
    <location>
        <begin position="116"/>
        <end position="127"/>
    </location>
</feature>
<keyword evidence="1" id="KW-0175">Coiled coil</keyword>
<feature type="region of interest" description="Disordered" evidence="2">
    <location>
        <begin position="95"/>
        <end position="135"/>
    </location>
</feature>
<dbReference type="PANTHER" id="PTHR18853:SF9">
    <property type="entry name" value="COILED-COIL DOMAIN-CONTAINING PROTEIN 27"/>
    <property type="match status" value="1"/>
</dbReference>
<feature type="compositionally biased region" description="Basic and acidic residues" evidence="2">
    <location>
        <begin position="103"/>
        <end position="113"/>
    </location>
</feature>
<dbReference type="RefSeq" id="XP_041427402.1">
    <property type="nucleotide sequence ID" value="XM_041571468.1"/>
</dbReference>
<dbReference type="InterPro" id="IPR052642">
    <property type="entry name" value="CC-FHA_domain"/>
</dbReference>
<dbReference type="Proteomes" id="UP000186698">
    <property type="component" value="Chromosome 7S"/>
</dbReference>
<gene>
    <name evidence="4" type="primary">LOC108697674</name>
</gene>
<feature type="coiled-coil region" evidence="1">
    <location>
        <begin position="218"/>
        <end position="245"/>
    </location>
</feature>
<organism evidence="3 4">
    <name type="scientific">Xenopus laevis</name>
    <name type="common">African clawed frog</name>
    <dbReference type="NCBI Taxonomy" id="8355"/>
    <lineage>
        <taxon>Eukaryota</taxon>
        <taxon>Metazoa</taxon>
        <taxon>Chordata</taxon>
        <taxon>Craniata</taxon>
        <taxon>Vertebrata</taxon>
        <taxon>Euteleostomi</taxon>
        <taxon>Amphibia</taxon>
        <taxon>Batrachia</taxon>
        <taxon>Anura</taxon>
        <taxon>Pipoidea</taxon>
        <taxon>Pipidae</taxon>
        <taxon>Xenopodinae</taxon>
        <taxon>Xenopus</taxon>
        <taxon>Xenopus</taxon>
    </lineage>
</organism>
<feature type="coiled-coil region" evidence="1">
    <location>
        <begin position="457"/>
        <end position="498"/>
    </location>
</feature>